<evidence type="ECO:0000259" key="10">
    <source>
        <dbReference type="PROSITE" id="PS50878"/>
    </source>
</evidence>
<evidence type="ECO:0000256" key="5">
    <source>
        <dbReference type="ARBA" id="ARBA00022842"/>
    </source>
</evidence>
<dbReference type="GO" id="GO:0051607">
    <property type="term" value="P:defense response to virus"/>
    <property type="evidence" value="ECO:0007669"/>
    <property type="project" value="UniProtKB-KW"/>
</dbReference>
<dbReference type="PANTHER" id="PTHR34047:SF8">
    <property type="entry name" value="PROTEIN YKFC"/>
    <property type="match status" value="1"/>
</dbReference>
<keyword evidence="3" id="KW-0548">Nucleotidyltransferase</keyword>
<gene>
    <name evidence="11" type="ORF">EV213_12832</name>
</gene>
<reference evidence="11 12" key="1">
    <citation type="submission" date="2019-03" db="EMBL/GenBank/DDBJ databases">
        <title>Genomic Encyclopedia of Type Strains, Phase IV (KMG-IV): sequencing the most valuable type-strain genomes for metagenomic binning, comparative biology and taxonomic classification.</title>
        <authorList>
            <person name="Goeker M."/>
        </authorList>
    </citation>
    <scope>NUCLEOTIDE SEQUENCE [LARGE SCALE GENOMIC DNA]</scope>
    <source>
        <strain evidence="11 12">DSM 28697</strain>
    </source>
</reference>
<dbReference type="Proteomes" id="UP000295632">
    <property type="component" value="Unassembled WGS sequence"/>
</dbReference>
<dbReference type="GO" id="GO:0003723">
    <property type="term" value="F:RNA binding"/>
    <property type="evidence" value="ECO:0007669"/>
    <property type="project" value="InterPro"/>
</dbReference>
<comment type="similarity">
    <text evidence="8">Belongs to the bacterial reverse transcriptase family.</text>
</comment>
<dbReference type="InterPro" id="IPR030931">
    <property type="entry name" value="Group_II_RT_mat"/>
</dbReference>
<dbReference type="NCBIfam" id="TIGR04416">
    <property type="entry name" value="group_II_RT_mat"/>
    <property type="match status" value="1"/>
</dbReference>
<dbReference type="Pfam" id="PF00078">
    <property type="entry name" value="RVT_1"/>
    <property type="match status" value="1"/>
</dbReference>
<comment type="catalytic activity">
    <reaction evidence="9">
        <text>DNA(n) + a 2'-deoxyribonucleoside 5'-triphosphate = DNA(n+1) + diphosphate</text>
        <dbReference type="Rhea" id="RHEA:22508"/>
        <dbReference type="Rhea" id="RHEA-COMP:17339"/>
        <dbReference type="Rhea" id="RHEA-COMP:17340"/>
        <dbReference type="ChEBI" id="CHEBI:33019"/>
        <dbReference type="ChEBI" id="CHEBI:61560"/>
        <dbReference type="ChEBI" id="CHEBI:173112"/>
        <dbReference type="EC" id="2.7.7.49"/>
    </reaction>
</comment>
<keyword evidence="4" id="KW-0479">Metal-binding</keyword>
<dbReference type="InterPro" id="IPR000123">
    <property type="entry name" value="Reverse_transcriptase_msDNA"/>
</dbReference>
<keyword evidence="5" id="KW-0460">Magnesium</keyword>
<dbReference type="PRINTS" id="PR00866">
    <property type="entry name" value="RNADNAPOLMS"/>
</dbReference>
<dbReference type="InterPro" id="IPR013597">
    <property type="entry name" value="Mat_intron_G2"/>
</dbReference>
<name>A0A4R6TQC5_9BACI</name>
<dbReference type="AlphaFoldDB" id="A0A4R6TQC5"/>
<dbReference type="InterPro" id="IPR043502">
    <property type="entry name" value="DNA/RNA_pol_sf"/>
</dbReference>
<dbReference type="PANTHER" id="PTHR34047">
    <property type="entry name" value="NUCLEAR INTRON MATURASE 1, MITOCHONDRIAL-RELATED"/>
    <property type="match status" value="1"/>
</dbReference>
<keyword evidence="2" id="KW-0808">Transferase</keyword>
<keyword evidence="7" id="KW-0051">Antiviral defense</keyword>
<feature type="domain" description="Reverse transcriptase" evidence="10">
    <location>
        <begin position="46"/>
        <end position="272"/>
    </location>
</feature>
<evidence type="ECO:0000256" key="1">
    <source>
        <dbReference type="ARBA" id="ARBA00012493"/>
    </source>
</evidence>
<dbReference type="OrthoDB" id="9793236at2"/>
<dbReference type="RefSeq" id="WP_133582294.1">
    <property type="nucleotide sequence ID" value="NZ_SNYJ01000028.1"/>
</dbReference>
<dbReference type="InterPro" id="IPR051083">
    <property type="entry name" value="GrpII_Intron_Splice-Mob/Def"/>
</dbReference>
<evidence type="ECO:0000256" key="9">
    <source>
        <dbReference type="ARBA" id="ARBA00048173"/>
    </source>
</evidence>
<protein>
    <recommendedName>
        <fullName evidence="1">RNA-directed DNA polymerase</fullName>
        <ecNumber evidence="1">2.7.7.49</ecNumber>
    </recommendedName>
</protein>
<dbReference type="CDD" id="cd01651">
    <property type="entry name" value="RT_G2_intron"/>
    <property type="match status" value="1"/>
</dbReference>
<keyword evidence="6 11" id="KW-0695">RNA-directed DNA polymerase</keyword>
<keyword evidence="12" id="KW-1185">Reference proteome</keyword>
<proteinExistence type="inferred from homology"/>
<dbReference type="Gene3D" id="3.30.70.270">
    <property type="match status" value="1"/>
</dbReference>
<dbReference type="PROSITE" id="PS50878">
    <property type="entry name" value="RT_POL"/>
    <property type="match status" value="1"/>
</dbReference>
<dbReference type="GO" id="GO:0003964">
    <property type="term" value="F:RNA-directed DNA polymerase activity"/>
    <property type="evidence" value="ECO:0007669"/>
    <property type="project" value="UniProtKB-KW"/>
</dbReference>
<dbReference type="GO" id="GO:0046872">
    <property type="term" value="F:metal ion binding"/>
    <property type="evidence" value="ECO:0007669"/>
    <property type="project" value="UniProtKB-KW"/>
</dbReference>
<evidence type="ECO:0000313" key="11">
    <source>
        <dbReference type="EMBL" id="TDQ33799.1"/>
    </source>
</evidence>
<evidence type="ECO:0000313" key="12">
    <source>
        <dbReference type="Proteomes" id="UP000295632"/>
    </source>
</evidence>
<evidence type="ECO:0000256" key="6">
    <source>
        <dbReference type="ARBA" id="ARBA00022918"/>
    </source>
</evidence>
<accession>A0A4R6TQC5</accession>
<dbReference type="EMBL" id="SNYJ01000028">
    <property type="protein sequence ID" value="TDQ33799.1"/>
    <property type="molecule type" value="Genomic_DNA"/>
</dbReference>
<dbReference type="InterPro" id="IPR043128">
    <property type="entry name" value="Rev_trsase/Diguanyl_cyclase"/>
</dbReference>
<comment type="caution">
    <text evidence="11">The sequence shown here is derived from an EMBL/GenBank/DDBJ whole genome shotgun (WGS) entry which is preliminary data.</text>
</comment>
<evidence type="ECO:0000256" key="3">
    <source>
        <dbReference type="ARBA" id="ARBA00022695"/>
    </source>
</evidence>
<evidence type="ECO:0000256" key="4">
    <source>
        <dbReference type="ARBA" id="ARBA00022723"/>
    </source>
</evidence>
<evidence type="ECO:0000256" key="7">
    <source>
        <dbReference type="ARBA" id="ARBA00023118"/>
    </source>
</evidence>
<organism evidence="11 12">
    <name type="scientific">Aureibacillus halotolerans</name>
    <dbReference type="NCBI Taxonomy" id="1508390"/>
    <lineage>
        <taxon>Bacteria</taxon>
        <taxon>Bacillati</taxon>
        <taxon>Bacillota</taxon>
        <taxon>Bacilli</taxon>
        <taxon>Bacillales</taxon>
        <taxon>Bacillaceae</taxon>
        <taxon>Aureibacillus</taxon>
    </lineage>
</organism>
<dbReference type="InterPro" id="IPR000477">
    <property type="entry name" value="RT_dom"/>
</dbReference>
<dbReference type="Pfam" id="PF08388">
    <property type="entry name" value="GIIM"/>
    <property type="match status" value="1"/>
</dbReference>
<evidence type="ECO:0000256" key="2">
    <source>
        <dbReference type="ARBA" id="ARBA00022679"/>
    </source>
</evidence>
<dbReference type="SUPFAM" id="SSF56672">
    <property type="entry name" value="DNA/RNA polymerases"/>
    <property type="match status" value="1"/>
</dbReference>
<dbReference type="EC" id="2.7.7.49" evidence="1"/>
<evidence type="ECO:0000256" key="8">
    <source>
        <dbReference type="ARBA" id="ARBA00034120"/>
    </source>
</evidence>
<sequence length="419" mass="49132">MIQELLSRENLLSALKRVEVNKGSHGVDGMSVKFLRTHILQNWHTFRQSIESGTYKPSPVRRVEIPKPNGGVRLLGIPTVTDRFIQQAIAQVLNPVFDPQFSEYSYGFRPQRRGHDAIRRARQYMKEGYRWVIDLDLEKFFDQVNHDRLMAKLAEKVKDKTILKLIRKFLQSGVMIHGVVTDSTQGAPQGGPLSPLLSNIVLDELDKELESRGHRFVRYADDCNIYVKTRKAGVRVKTSITTFIEKKLKLKVNQEKSAVDRPWKRKFLGFSFTWNKEPKVRIAPQSLKKVKAKIREITSRKRPLSMEQRIKELNRYLTGWCGYFALADTPSIFQGLDMWIRRRLRMCLWKQWKKIKTKVKRLVSLGVPKDKAFEWGNTRKGYWRIACSPILHRTLDIQYWRSRGLKSLTDRYKYLRNIS</sequence>